<protein>
    <submittedName>
        <fullName evidence="3">PKD domain-containing protein</fullName>
    </submittedName>
</protein>
<dbReference type="AlphaFoldDB" id="A0ABD6B0E4"/>
<reference evidence="3 4" key="1">
    <citation type="journal article" date="2019" name="Int. J. Syst. Evol. Microbiol.">
        <title>The Global Catalogue of Microorganisms (GCM) 10K type strain sequencing project: providing services to taxonomists for standard genome sequencing and annotation.</title>
        <authorList>
            <consortium name="The Broad Institute Genomics Platform"/>
            <consortium name="The Broad Institute Genome Sequencing Center for Infectious Disease"/>
            <person name="Wu L."/>
            <person name="Ma J."/>
        </authorList>
    </citation>
    <scope>NUCLEOTIDE SEQUENCE [LARGE SCALE GENOMIC DNA]</scope>
    <source>
        <strain evidence="3 4">CGMCC 1.12563</strain>
    </source>
</reference>
<dbReference type="SUPFAM" id="SSF49299">
    <property type="entry name" value="PKD domain"/>
    <property type="match status" value="1"/>
</dbReference>
<evidence type="ECO:0000313" key="4">
    <source>
        <dbReference type="Proteomes" id="UP001597187"/>
    </source>
</evidence>
<dbReference type="PROSITE" id="PS50093">
    <property type="entry name" value="PKD"/>
    <property type="match status" value="1"/>
</dbReference>
<dbReference type="EMBL" id="JBHUDC010000008">
    <property type="protein sequence ID" value="MFD1515479.1"/>
    <property type="molecule type" value="Genomic_DNA"/>
</dbReference>
<dbReference type="InterPro" id="IPR035986">
    <property type="entry name" value="PKD_dom_sf"/>
</dbReference>
<evidence type="ECO:0000259" key="2">
    <source>
        <dbReference type="PROSITE" id="PS50093"/>
    </source>
</evidence>
<name>A0ABD6B0E4_9EURY</name>
<feature type="region of interest" description="Disordered" evidence="1">
    <location>
        <begin position="114"/>
        <end position="192"/>
    </location>
</feature>
<gene>
    <name evidence="3" type="ORF">ACFSBT_19545</name>
</gene>
<feature type="domain" description="PKD" evidence="2">
    <location>
        <begin position="29"/>
        <end position="122"/>
    </location>
</feature>
<feature type="compositionally biased region" description="Low complexity" evidence="1">
    <location>
        <begin position="121"/>
        <end position="150"/>
    </location>
</feature>
<dbReference type="Gene3D" id="2.60.40.10">
    <property type="entry name" value="Immunoglobulins"/>
    <property type="match status" value="2"/>
</dbReference>
<comment type="caution">
    <text evidence="3">The sequence shown here is derived from an EMBL/GenBank/DDBJ whole genome shotgun (WGS) entry which is preliminary data.</text>
</comment>
<dbReference type="CDD" id="cd00146">
    <property type="entry name" value="PKD"/>
    <property type="match status" value="1"/>
</dbReference>
<feature type="compositionally biased region" description="Low complexity" evidence="1">
    <location>
        <begin position="159"/>
        <end position="182"/>
    </location>
</feature>
<keyword evidence="4" id="KW-1185">Reference proteome</keyword>
<accession>A0ABD6B0E4</accession>
<sequence>MRQLALLVAVLLATAAPGVVLADVDRTGAPLADAGLDQTVERDTTVFLDGTGSRDPDGTVVGYEWRIETPAGDVVTPRDPTDPRTSFLAREPGRYVVTLTVTDDAGETASDSLYVDVGVGPRSTSTPSTPTPVPTSTASAPPTATTSDPSSPAPPAPPSTTTTPTATPTTGTATPTVTRSPTIRGPRLVTGDRPLEASYTVDTAGSVDRVEWRVDGTARSSGTTTDLTFAPGNHTLRAAVTYSDGRTEIATFEDGATGVVADPKPDVTLANLERRQRIGGTASATDEYGNLDSVSVTVEGLGTERVATEGSSDEVTFDWDDIEPGREYELVVTATDNRGQETTVRRTVTPVAPPETISAEFVNGPVDSYHSRIDPGRYTAHHVMKIELNGNSVDDIRVNHFAQKPGKTRLISESALSSSDGIATIHTYWGG</sequence>
<dbReference type="RefSeq" id="WP_250875393.1">
    <property type="nucleotide sequence ID" value="NZ_JALXFV010000008.1"/>
</dbReference>
<dbReference type="InterPro" id="IPR013783">
    <property type="entry name" value="Ig-like_fold"/>
</dbReference>
<evidence type="ECO:0000256" key="1">
    <source>
        <dbReference type="SAM" id="MobiDB-lite"/>
    </source>
</evidence>
<organism evidence="3 4">
    <name type="scientific">Halomarina rubra</name>
    <dbReference type="NCBI Taxonomy" id="2071873"/>
    <lineage>
        <taxon>Archaea</taxon>
        <taxon>Methanobacteriati</taxon>
        <taxon>Methanobacteriota</taxon>
        <taxon>Stenosarchaea group</taxon>
        <taxon>Halobacteria</taxon>
        <taxon>Halobacteriales</taxon>
        <taxon>Natronomonadaceae</taxon>
        <taxon>Halomarina</taxon>
    </lineage>
</organism>
<dbReference type="Pfam" id="PF22352">
    <property type="entry name" value="K319L-like_PKD"/>
    <property type="match status" value="1"/>
</dbReference>
<proteinExistence type="predicted"/>
<dbReference type="Proteomes" id="UP001597187">
    <property type="component" value="Unassembled WGS sequence"/>
</dbReference>
<dbReference type="InterPro" id="IPR000601">
    <property type="entry name" value="PKD_dom"/>
</dbReference>
<evidence type="ECO:0000313" key="3">
    <source>
        <dbReference type="EMBL" id="MFD1515479.1"/>
    </source>
</evidence>